<dbReference type="AlphaFoldDB" id="A0A0E9TCW4"/>
<accession>A0A0E9TCW4</accession>
<organism evidence="1">
    <name type="scientific">Anguilla anguilla</name>
    <name type="common">European freshwater eel</name>
    <name type="synonym">Muraena anguilla</name>
    <dbReference type="NCBI Taxonomy" id="7936"/>
    <lineage>
        <taxon>Eukaryota</taxon>
        <taxon>Metazoa</taxon>
        <taxon>Chordata</taxon>
        <taxon>Craniata</taxon>
        <taxon>Vertebrata</taxon>
        <taxon>Euteleostomi</taxon>
        <taxon>Actinopterygii</taxon>
        <taxon>Neopterygii</taxon>
        <taxon>Teleostei</taxon>
        <taxon>Anguilliformes</taxon>
        <taxon>Anguillidae</taxon>
        <taxon>Anguilla</taxon>
    </lineage>
</organism>
<evidence type="ECO:0000313" key="1">
    <source>
        <dbReference type="EMBL" id="JAH51257.1"/>
    </source>
</evidence>
<dbReference type="EMBL" id="GBXM01057320">
    <property type="protein sequence ID" value="JAH51257.1"/>
    <property type="molecule type" value="Transcribed_RNA"/>
</dbReference>
<sequence length="42" mass="4982">MIVATGDYHVLTDILVILERWTICHRRYHHCATSLRLKCTEL</sequence>
<protein>
    <submittedName>
        <fullName evidence="1">Uncharacterized protein</fullName>
    </submittedName>
</protein>
<proteinExistence type="predicted"/>
<reference evidence="1" key="1">
    <citation type="submission" date="2014-11" db="EMBL/GenBank/DDBJ databases">
        <authorList>
            <person name="Amaro Gonzalez C."/>
        </authorList>
    </citation>
    <scope>NUCLEOTIDE SEQUENCE</scope>
</reference>
<name>A0A0E9TCW4_ANGAN</name>
<reference evidence="1" key="2">
    <citation type="journal article" date="2015" name="Fish Shellfish Immunol.">
        <title>Early steps in the European eel (Anguilla anguilla)-Vibrio vulnificus interaction in the gills: Role of the RtxA13 toxin.</title>
        <authorList>
            <person name="Callol A."/>
            <person name="Pajuelo D."/>
            <person name="Ebbesson L."/>
            <person name="Teles M."/>
            <person name="MacKenzie S."/>
            <person name="Amaro C."/>
        </authorList>
    </citation>
    <scope>NUCLEOTIDE SEQUENCE</scope>
</reference>